<dbReference type="AlphaFoldDB" id="A0AAJ0D9G0"/>
<comment type="similarity">
    <text evidence="6">Belongs to the dolichyldiphosphatase family.</text>
</comment>
<gene>
    <name evidence="8" type="ORF">LTR09_009247</name>
</gene>
<keyword evidence="2 6" id="KW-0812">Transmembrane</keyword>
<evidence type="ECO:0000313" key="9">
    <source>
        <dbReference type="Proteomes" id="UP001271007"/>
    </source>
</evidence>
<name>A0AAJ0D9G0_9PEZI</name>
<dbReference type="PANTHER" id="PTHR11247">
    <property type="entry name" value="PALMITOYL-PROTEIN THIOESTERASE/DOLICHYLDIPHOSPHATASE 1"/>
    <property type="match status" value="1"/>
</dbReference>
<proteinExistence type="inferred from homology"/>
<dbReference type="GO" id="GO:0047874">
    <property type="term" value="F:dolichyldiphosphatase activity"/>
    <property type="evidence" value="ECO:0007669"/>
    <property type="project" value="UniProtKB-UniRule"/>
</dbReference>
<comment type="caution">
    <text evidence="8">The sequence shown here is derived from an EMBL/GenBank/DDBJ whole genome shotgun (WGS) entry which is preliminary data.</text>
</comment>
<keyword evidence="3 6" id="KW-0378">Hydrolase</keyword>
<dbReference type="GO" id="GO:0005789">
    <property type="term" value="C:endoplasmic reticulum membrane"/>
    <property type="evidence" value="ECO:0007669"/>
    <property type="project" value="UniProtKB-SubCell"/>
</dbReference>
<reference evidence="8" key="1">
    <citation type="submission" date="2023-04" db="EMBL/GenBank/DDBJ databases">
        <title>Black Yeasts Isolated from many extreme environments.</title>
        <authorList>
            <person name="Coleine C."/>
            <person name="Stajich J.E."/>
            <person name="Selbmann L."/>
        </authorList>
    </citation>
    <scope>NUCLEOTIDE SEQUENCE</scope>
    <source>
        <strain evidence="8">CCFEE 5312</strain>
    </source>
</reference>
<dbReference type="EMBL" id="JAWDJX010000039">
    <property type="protein sequence ID" value="KAK3049579.1"/>
    <property type="molecule type" value="Genomic_DNA"/>
</dbReference>
<dbReference type="PANTHER" id="PTHR11247:SF1">
    <property type="entry name" value="DOLICHYLDIPHOSPHATASE 1"/>
    <property type="match status" value="1"/>
</dbReference>
<evidence type="ECO:0000256" key="1">
    <source>
        <dbReference type="ARBA" id="ARBA00004141"/>
    </source>
</evidence>
<evidence type="ECO:0000313" key="8">
    <source>
        <dbReference type="EMBL" id="KAK3049579.1"/>
    </source>
</evidence>
<dbReference type="GO" id="GO:0008610">
    <property type="term" value="P:lipid biosynthetic process"/>
    <property type="evidence" value="ECO:0007669"/>
    <property type="project" value="TreeGrafter"/>
</dbReference>
<comment type="function">
    <text evidence="6">Required for efficient N-glycosylation. Necessary for maintaining optimal levels of dolichol-linked oligosaccharides. Hydrolyzes dolichyl pyrophosphate at a very high rate and dolichyl monophosphate at a much lower rate. Does not act on phosphatidate.</text>
</comment>
<protein>
    <recommendedName>
        <fullName evidence="6">Dolichyldiphosphatase</fullName>
        <ecNumber evidence="6">3.6.1.43</ecNumber>
    </recommendedName>
</protein>
<sequence length="242" mass="27833">MDDPPLASLSLTHVHYNPNDPFSYISAYLALVPQALVITYVALIWSTREVEILLMFAGQMGCEGLNWILKRWIREERPTEMLGKGYGMPSSHAQYVAYFSTFLTLFMLLRHQPYGHPYASATHVPIPYWQRLLLSVSALACAVAVAKSRIYLNYHKPRQVYVGVIAGVACAIAWYLVTEFARKHGIIERLLELPQARWARMRDLVVNEDLVDAGWERWELRRQKRLAERTVSGRSVSDKKLR</sequence>
<dbReference type="SUPFAM" id="SSF48317">
    <property type="entry name" value="Acid phosphatase/Vanadium-dependent haloperoxidase"/>
    <property type="match status" value="1"/>
</dbReference>
<evidence type="ECO:0000256" key="2">
    <source>
        <dbReference type="ARBA" id="ARBA00022692"/>
    </source>
</evidence>
<organism evidence="8 9">
    <name type="scientific">Extremus antarcticus</name>
    <dbReference type="NCBI Taxonomy" id="702011"/>
    <lineage>
        <taxon>Eukaryota</taxon>
        <taxon>Fungi</taxon>
        <taxon>Dikarya</taxon>
        <taxon>Ascomycota</taxon>
        <taxon>Pezizomycotina</taxon>
        <taxon>Dothideomycetes</taxon>
        <taxon>Dothideomycetidae</taxon>
        <taxon>Mycosphaerellales</taxon>
        <taxon>Extremaceae</taxon>
        <taxon>Extremus</taxon>
    </lineage>
</organism>
<dbReference type="InterPro" id="IPR036938">
    <property type="entry name" value="PAP2/HPO_sf"/>
</dbReference>
<keyword evidence="5 6" id="KW-0472">Membrane</keyword>
<dbReference type="Gene3D" id="1.20.144.10">
    <property type="entry name" value="Phosphatidic acid phosphatase type 2/haloperoxidase"/>
    <property type="match status" value="1"/>
</dbReference>
<dbReference type="EC" id="3.6.1.43" evidence="6"/>
<dbReference type="CDD" id="cd03382">
    <property type="entry name" value="PAP2_dolichyldiphosphatase"/>
    <property type="match status" value="1"/>
</dbReference>
<dbReference type="GO" id="GO:0006487">
    <property type="term" value="P:protein N-linked glycosylation"/>
    <property type="evidence" value="ECO:0007669"/>
    <property type="project" value="UniProtKB-UniRule"/>
</dbReference>
<accession>A0AAJ0D9G0</accession>
<comment type="catalytic activity">
    <reaction evidence="6">
        <text>a di-trans,poly-cis-dolichyl diphosphate + H2O = a di-trans,poly-cis-dolichyl phosphate + phosphate + H(+)</text>
        <dbReference type="Rhea" id="RHEA:14385"/>
        <dbReference type="Rhea" id="RHEA-COMP:19498"/>
        <dbReference type="Rhea" id="RHEA-COMP:19506"/>
        <dbReference type="ChEBI" id="CHEBI:15377"/>
        <dbReference type="ChEBI" id="CHEBI:15378"/>
        <dbReference type="ChEBI" id="CHEBI:43474"/>
        <dbReference type="ChEBI" id="CHEBI:57497"/>
        <dbReference type="ChEBI" id="CHEBI:57683"/>
        <dbReference type="EC" id="3.6.1.43"/>
    </reaction>
</comment>
<dbReference type="Pfam" id="PF01569">
    <property type="entry name" value="PAP2"/>
    <property type="match status" value="1"/>
</dbReference>
<feature type="transmembrane region" description="Helical" evidence="6">
    <location>
        <begin position="25"/>
        <end position="45"/>
    </location>
</feature>
<dbReference type="SMART" id="SM00014">
    <property type="entry name" value="acidPPc"/>
    <property type="match status" value="1"/>
</dbReference>
<keyword evidence="6" id="KW-0256">Endoplasmic reticulum</keyword>
<feature type="transmembrane region" description="Helical" evidence="6">
    <location>
        <begin position="158"/>
        <end position="177"/>
    </location>
</feature>
<keyword evidence="9" id="KW-1185">Reference proteome</keyword>
<comment type="subcellular location">
    <subcellularLocation>
        <location evidence="6">Endoplasmic reticulum membrane</location>
        <topology evidence="6">Multi-pass membrane protein</topology>
    </subcellularLocation>
    <subcellularLocation>
        <location evidence="1">Membrane</location>
        <topology evidence="1">Multi-pass membrane protein</topology>
    </subcellularLocation>
</comment>
<dbReference type="InterPro" id="IPR000326">
    <property type="entry name" value="PAP2/HPO"/>
</dbReference>
<evidence type="ECO:0000256" key="6">
    <source>
        <dbReference type="RuleBase" id="RU367078"/>
    </source>
</evidence>
<evidence type="ECO:0000256" key="4">
    <source>
        <dbReference type="ARBA" id="ARBA00022989"/>
    </source>
</evidence>
<feature type="domain" description="Phosphatidic acid phosphatase type 2/haloperoxidase" evidence="7">
    <location>
        <begin position="52"/>
        <end position="175"/>
    </location>
</feature>
<feature type="transmembrane region" description="Helical" evidence="6">
    <location>
        <begin position="93"/>
        <end position="111"/>
    </location>
</feature>
<keyword evidence="4 6" id="KW-1133">Transmembrane helix</keyword>
<comment type="pathway">
    <text evidence="6">Protein modification; protein glycosylation.</text>
</comment>
<evidence type="ECO:0000256" key="5">
    <source>
        <dbReference type="ARBA" id="ARBA00023136"/>
    </source>
</evidence>
<evidence type="ECO:0000256" key="3">
    <source>
        <dbReference type="ARBA" id="ARBA00022801"/>
    </source>
</evidence>
<dbReference type="Proteomes" id="UP001271007">
    <property type="component" value="Unassembled WGS sequence"/>
</dbReference>
<feature type="transmembrane region" description="Helical" evidence="6">
    <location>
        <begin position="132"/>
        <end position="152"/>
    </location>
</feature>
<evidence type="ECO:0000259" key="7">
    <source>
        <dbReference type="SMART" id="SM00014"/>
    </source>
</evidence>
<dbReference type="InterPro" id="IPR039667">
    <property type="entry name" value="Dolichyldiphosphatase_PAP2"/>
</dbReference>